<gene>
    <name evidence="1" type="ORF">NCTC4822_01653</name>
</gene>
<evidence type="ECO:0000313" key="2">
    <source>
        <dbReference type="Proteomes" id="UP000254519"/>
    </source>
</evidence>
<organism evidence="1 2">
    <name type="scientific">Sporosarcina pasteurii</name>
    <name type="common">Bacillus pasteurii</name>
    <dbReference type="NCBI Taxonomy" id="1474"/>
    <lineage>
        <taxon>Bacteria</taxon>
        <taxon>Bacillati</taxon>
        <taxon>Bacillota</taxon>
        <taxon>Bacilli</taxon>
        <taxon>Bacillales</taxon>
        <taxon>Caryophanaceae</taxon>
        <taxon>Sporosarcina</taxon>
    </lineage>
</organism>
<proteinExistence type="predicted"/>
<name>A0A380BSQ8_SPOPA</name>
<sequence>MHFNHLIEIGLNNLLAHNESLFKRRTKLDDQVQFKSTYDDKLLQNVKLYAKTHRVFINDVIEWSIEFIDE</sequence>
<reference evidence="1 2" key="1">
    <citation type="submission" date="2018-06" db="EMBL/GenBank/DDBJ databases">
        <authorList>
            <consortium name="Pathogen Informatics"/>
            <person name="Doyle S."/>
        </authorList>
    </citation>
    <scope>NUCLEOTIDE SEQUENCE [LARGE SCALE GENOMIC DNA]</scope>
    <source>
        <strain evidence="2">ATCC 11859 / DSM 33 / NCIB 8841 / NCTC 4822</strain>
    </source>
</reference>
<evidence type="ECO:0000313" key="1">
    <source>
        <dbReference type="EMBL" id="SUJ05408.1"/>
    </source>
</evidence>
<dbReference type="EMBL" id="UGYZ01000002">
    <property type="protein sequence ID" value="SUJ05408.1"/>
    <property type="molecule type" value="Genomic_DNA"/>
</dbReference>
<accession>A0A380BSQ8</accession>
<protein>
    <submittedName>
        <fullName evidence="1">Uncharacterized protein</fullName>
    </submittedName>
</protein>
<keyword evidence="2" id="KW-1185">Reference proteome</keyword>
<dbReference type="Proteomes" id="UP000254519">
    <property type="component" value="Unassembled WGS sequence"/>
</dbReference>
<dbReference type="AlphaFoldDB" id="A0A380BSQ8"/>